<dbReference type="Gene3D" id="1.10.10.1850">
    <property type="entry name" value="Sporulation protein-like"/>
    <property type="match status" value="1"/>
</dbReference>
<dbReference type="InterPro" id="IPR025468">
    <property type="entry name" value="TTRAP"/>
</dbReference>
<dbReference type="EMBL" id="NHOC01000007">
    <property type="protein sequence ID" value="OUM20284.1"/>
    <property type="molecule type" value="Genomic_DNA"/>
</dbReference>
<evidence type="ECO:0000313" key="2">
    <source>
        <dbReference type="Proteomes" id="UP000194903"/>
    </source>
</evidence>
<name>A0A252F390_9FIRM</name>
<dbReference type="Pfam" id="PF14203">
    <property type="entry name" value="TTRAP"/>
    <property type="match status" value="1"/>
</dbReference>
<dbReference type="OrthoDB" id="9812392at2"/>
<sequence>MTKFTNDEMNLMCIYSAGSSRAGLMQKLTEMKKYLERDEVQLLELTEGALAKLGTMTDEEFGQLELYPDFDI</sequence>
<dbReference type="Proteomes" id="UP000194903">
    <property type="component" value="Unassembled WGS sequence"/>
</dbReference>
<comment type="caution">
    <text evidence="1">The sequence shown here is derived from an EMBL/GenBank/DDBJ whole genome shotgun (WGS) entry which is preliminary data.</text>
</comment>
<proteinExistence type="predicted"/>
<keyword evidence="2" id="KW-1185">Reference proteome</keyword>
<gene>
    <name evidence="1" type="ORF">CBW42_08995</name>
</gene>
<reference evidence="1 2" key="1">
    <citation type="submission" date="2017-05" db="EMBL/GenBank/DDBJ databases">
        <title>Butyricicoccus porcorum sp. nov. a butyrate-producing bacterium from the swine intestinal tract.</title>
        <authorList>
            <person name="Trachsel J."/>
            <person name="Humphrey S."/>
            <person name="Allen H.K."/>
        </authorList>
    </citation>
    <scope>NUCLEOTIDE SEQUENCE [LARGE SCALE GENOMIC DNA]</scope>
    <source>
        <strain evidence="1">BB10</strain>
    </source>
</reference>
<dbReference type="RefSeq" id="WP_087020550.1">
    <property type="nucleotide sequence ID" value="NZ_CP178353.1"/>
</dbReference>
<dbReference type="AlphaFoldDB" id="A0A252F390"/>
<evidence type="ECO:0000313" key="1">
    <source>
        <dbReference type="EMBL" id="OUM20284.1"/>
    </source>
</evidence>
<accession>A0A252F390</accession>
<evidence type="ECO:0008006" key="3">
    <source>
        <dbReference type="Google" id="ProtNLM"/>
    </source>
</evidence>
<organism evidence="1 2">
    <name type="scientific">Butyricicoccus porcorum</name>
    <dbReference type="NCBI Taxonomy" id="1945634"/>
    <lineage>
        <taxon>Bacteria</taxon>
        <taxon>Bacillati</taxon>
        <taxon>Bacillota</taxon>
        <taxon>Clostridia</taxon>
        <taxon>Eubacteriales</taxon>
        <taxon>Butyricicoccaceae</taxon>
        <taxon>Butyricicoccus</taxon>
    </lineage>
</organism>
<protein>
    <recommendedName>
        <fullName evidence="3">Tranposon-transfer assisting protein</fullName>
    </recommendedName>
</protein>
<dbReference type="InterPro" id="IPR041965">
    <property type="entry name" value="TTRAP_sf"/>
</dbReference>